<gene>
    <name evidence="2" type="ORF">DFR59_101692</name>
</gene>
<name>A0A370H1U6_9BACI</name>
<keyword evidence="1" id="KW-0732">Signal</keyword>
<evidence type="ECO:0008006" key="4">
    <source>
        <dbReference type="Google" id="ProtNLM"/>
    </source>
</evidence>
<protein>
    <recommendedName>
        <fullName evidence="4">Toxin ETX/toxin MTX2</fullName>
    </recommendedName>
</protein>
<proteinExistence type="predicted"/>
<dbReference type="EMBL" id="QQAY01000001">
    <property type="protein sequence ID" value="RDI48023.1"/>
    <property type="molecule type" value="Genomic_DNA"/>
</dbReference>
<dbReference type="AlphaFoldDB" id="A0A370H1U6"/>
<evidence type="ECO:0000313" key="3">
    <source>
        <dbReference type="Proteomes" id="UP000255326"/>
    </source>
</evidence>
<dbReference type="RefSeq" id="WP_114744209.1">
    <property type="nucleotide sequence ID" value="NZ_QQAY01000001.1"/>
</dbReference>
<feature type="signal peptide" evidence="1">
    <location>
        <begin position="1"/>
        <end position="26"/>
    </location>
</feature>
<organism evidence="2 3">
    <name type="scientific">Falsibacillus pallidus</name>
    <dbReference type="NCBI Taxonomy" id="493781"/>
    <lineage>
        <taxon>Bacteria</taxon>
        <taxon>Bacillati</taxon>
        <taxon>Bacillota</taxon>
        <taxon>Bacilli</taxon>
        <taxon>Bacillales</taxon>
        <taxon>Bacillaceae</taxon>
        <taxon>Falsibacillus</taxon>
    </lineage>
</organism>
<sequence>MRRIFKALMVLTFILCFTGDFQHVKAATSKNAQLSNMGFSKDEINGMQDQTKNKLLNAGGKRADYEVTETEYYNSLDGTKYEVTDENRDEINKIMQKDIEEYSKKSGISIMYLGQPIEQSRVSTLSSSGGDQTSTDKLSFTAYLDQVPSGNPSTEVEYLATIDFSWMQSPSIAQKDHMALAWDERFIGVANSLDGYYLLDAFGDGNFGQGSINLEQSLYGFDASFTLGHFLELGGASQNVRVAKQYSNRTAKFEAKYIHTFLPLTGGVNIGQAFVNVPSDWLCQEFKLDFNLIIGS</sequence>
<reference evidence="2 3" key="1">
    <citation type="submission" date="2018-07" db="EMBL/GenBank/DDBJ databases">
        <title>Genomic Encyclopedia of Type Strains, Phase IV (KMG-IV): sequencing the most valuable type-strain genomes for metagenomic binning, comparative biology and taxonomic classification.</title>
        <authorList>
            <person name="Goeker M."/>
        </authorList>
    </citation>
    <scope>NUCLEOTIDE SEQUENCE [LARGE SCALE GENOMIC DNA]</scope>
    <source>
        <strain evidence="2 3">DSM 25281</strain>
    </source>
</reference>
<feature type="chain" id="PRO_5016563156" description="Toxin ETX/toxin MTX2" evidence="1">
    <location>
        <begin position="27"/>
        <end position="296"/>
    </location>
</feature>
<dbReference type="Proteomes" id="UP000255326">
    <property type="component" value="Unassembled WGS sequence"/>
</dbReference>
<accession>A0A370H1U6</accession>
<evidence type="ECO:0000313" key="2">
    <source>
        <dbReference type="EMBL" id="RDI48023.1"/>
    </source>
</evidence>
<comment type="caution">
    <text evidence="2">The sequence shown here is derived from an EMBL/GenBank/DDBJ whole genome shotgun (WGS) entry which is preliminary data.</text>
</comment>
<evidence type="ECO:0000256" key="1">
    <source>
        <dbReference type="SAM" id="SignalP"/>
    </source>
</evidence>
<dbReference type="OrthoDB" id="2968472at2"/>
<keyword evidence="3" id="KW-1185">Reference proteome</keyword>